<dbReference type="InterPro" id="IPR015424">
    <property type="entry name" value="PyrdxlP-dep_Trfase"/>
</dbReference>
<proteinExistence type="inferred from homology"/>
<keyword evidence="5" id="KW-0663">Pyridoxal phosphate</keyword>
<dbReference type="STRING" id="68775.A0A5C3MFY6"/>
<evidence type="ECO:0000256" key="4">
    <source>
        <dbReference type="ARBA" id="ARBA00022679"/>
    </source>
</evidence>
<comment type="similarity">
    <text evidence="2">Belongs to the class-I pyridoxal-phosphate-dependent aminotransferase family.</text>
</comment>
<dbReference type="Gene3D" id="3.40.640.10">
    <property type="entry name" value="Type I PLP-dependent aspartate aminotransferase-like (Major domain)"/>
    <property type="match status" value="1"/>
</dbReference>
<reference evidence="7 8" key="1">
    <citation type="journal article" date="2019" name="Nat. Ecol. Evol.">
        <title>Megaphylogeny resolves global patterns of mushroom evolution.</title>
        <authorList>
            <person name="Varga T."/>
            <person name="Krizsan K."/>
            <person name="Foldi C."/>
            <person name="Dima B."/>
            <person name="Sanchez-Garcia M."/>
            <person name="Sanchez-Ramirez S."/>
            <person name="Szollosi G.J."/>
            <person name="Szarkandi J.G."/>
            <person name="Papp V."/>
            <person name="Albert L."/>
            <person name="Andreopoulos W."/>
            <person name="Angelini C."/>
            <person name="Antonin V."/>
            <person name="Barry K.W."/>
            <person name="Bougher N.L."/>
            <person name="Buchanan P."/>
            <person name="Buyck B."/>
            <person name="Bense V."/>
            <person name="Catcheside P."/>
            <person name="Chovatia M."/>
            <person name="Cooper J."/>
            <person name="Damon W."/>
            <person name="Desjardin D."/>
            <person name="Finy P."/>
            <person name="Geml J."/>
            <person name="Haridas S."/>
            <person name="Hughes K."/>
            <person name="Justo A."/>
            <person name="Karasinski D."/>
            <person name="Kautmanova I."/>
            <person name="Kiss B."/>
            <person name="Kocsube S."/>
            <person name="Kotiranta H."/>
            <person name="LaButti K.M."/>
            <person name="Lechner B.E."/>
            <person name="Liimatainen K."/>
            <person name="Lipzen A."/>
            <person name="Lukacs Z."/>
            <person name="Mihaltcheva S."/>
            <person name="Morgado L.N."/>
            <person name="Niskanen T."/>
            <person name="Noordeloos M.E."/>
            <person name="Ohm R.A."/>
            <person name="Ortiz-Santana B."/>
            <person name="Ovrebo C."/>
            <person name="Racz N."/>
            <person name="Riley R."/>
            <person name="Savchenko A."/>
            <person name="Shiryaev A."/>
            <person name="Soop K."/>
            <person name="Spirin V."/>
            <person name="Szebenyi C."/>
            <person name="Tomsovsky M."/>
            <person name="Tulloss R.E."/>
            <person name="Uehling J."/>
            <person name="Grigoriev I.V."/>
            <person name="Vagvolgyi C."/>
            <person name="Papp T."/>
            <person name="Martin F.M."/>
            <person name="Miettinen O."/>
            <person name="Hibbett D.S."/>
            <person name="Nagy L.G."/>
        </authorList>
    </citation>
    <scope>NUCLEOTIDE SEQUENCE [LARGE SCALE GENOMIC DNA]</scope>
    <source>
        <strain evidence="7 8">CBS 166.37</strain>
    </source>
</reference>
<keyword evidence="4 7" id="KW-0808">Transferase</keyword>
<keyword evidence="8" id="KW-1185">Reference proteome</keyword>
<evidence type="ECO:0000259" key="6">
    <source>
        <dbReference type="Pfam" id="PF00155"/>
    </source>
</evidence>
<accession>A0A5C3MFY6</accession>
<dbReference type="Proteomes" id="UP000308652">
    <property type="component" value="Unassembled WGS sequence"/>
</dbReference>
<organism evidence="7 8">
    <name type="scientific">Crucibulum laeve</name>
    <dbReference type="NCBI Taxonomy" id="68775"/>
    <lineage>
        <taxon>Eukaryota</taxon>
        <taxon>Fungi</taxon>
        <taxon>Dikarya</taxon>
        <taxon>Basidiomycota</taxon>
        <taxon>Agaricomycotina</taxon>
        <taxon>Agaricomycetes</taxon>
        <taxon>Agaricomycetidae</taxon>
        <taxon>Agaricales</taxon>
        <taxon>Agaricineae</taxon>
        <taxon>Nidulariaceae</taxon>
        <taxon>Crucibulum</taxon>
    </lineage>
</organism>
<keyword evidence="3" id="KW-0032">Aminotransferase</keyword>
<feature type="domain" description="Aminotransferase class I/classII large" evidence="6">
    <location>
        <begin position="112"/>
        <end position="395"/>
    </location>
</feature>
<dbReference type="OrthoDB" id="691673at2759"/>
<evidence type="ECO:0000256" key="2">
    <source>
        <dbReference type="ARBA" id="ARBA00007441"/>
    </source>
</evidence>
<dbReference type="EMBL" id="ML213591">
    <property type="protein sequence ID" value="TFK43565.1"/>
    <property type="molecule type" value="Genomic_DNA"/>
</dbReference>
<dbReference type="Pfam" id="PF00155">
    <property type="entry name" value="Aminotran_1_2"/>
    <property type="match status" value="1"/>
</dbReference>
<dbReference type="PANTHER" id="PTHR42790">
    <property type="entry name" value="AMINOTRANSFERASE"/>
    <property type="match status" value="1"/>
</dbReference>
<dbReference type="GO" id="GO:0030170">
    <property type="term" value="F:pyridoxal phosphate binding"/>
    <property type="evidence" value="ECO:0007669"/>
    <property type="project" value="InterPro"/>
</dbReference>
<evidence type="ECO:0000256" key="3">
    <source>
        <dbReference type="ARBA" id="ARBA00022576"/>
    </source>
</evidence>
<dbReference type="InterPro" id="IPR004839">
    <property type="entry name" value="Aminotransferase_I/II_large"/>
</dbReference>
<dbReference type="AlphaFoldDB" id="A0A5C3MFY6"/>
<evidence type="ECO:0000313" key="7">
    <source>
        <dbReference type="EMBL" id="TFK43565.1"/>
    </source>
</evidence>
<dbReference type="CDD" id="cd00609">
    <property type="entry name" value="AAT_like"/>
    <property type="match status" value="1"/>
</dbReference>
<evidence type="ECO:0000256" key="1">
    <source>
        <dbReference type="ARBA" id="ARBA00001933"/>
    </source>
</evidence>
<dbReference type="GO" id="GO:1901605">
    <property type="term" value="P:alpha-amino acid metabolic process"/>
    <property type="evidence" value="ECO:0007669"/>
    <property type="project" value="TreeGrafter"/>
</dbReference>
<sequence>MTEKLPEAIDLSHHLSRVSRARTTSPLKGLQKYFGKEGMISLAGGLPHPDYFPFSTISAEALPYDSYVSAMSNQSRGSFSWLWSFLSGGKKETVPITIPKYPANSGDISLSTALQYSMAAGIPQLQRIMKEFTDKVYKPAYSNYATIVHTGNTDGWVKASMTLCNPGEGVLVSEWTYPSALSTIIPLGLKPVPVAMDYQGMKSDSLRIVLSSWDETTCGMPRPHVMYTVPIGQNPTGATMEAVRKKEIYDICVEYDIIIVEDDPYYFLQEGPYDLPALRNKKPFKVDEDDELFISHLAPSYLKFDYQGRVIRLDTFSKTIAPGCRMGWFTCNPLFAERFERQAETTTQAPCGFSQSIVTSLLLNWRYEGYLRWLKGLRVQYTERRNFFIDCLAEEFHLQRTLDTQGVWAGCEVYHASQKHRAEKQATNEKRAEIGNAVFSFVPPTSGMFVWLKLQLDGHPFFNTVGYKELEMKLWTEIAEAGVLFGPGFMFSSNQRPDEGGSGHFRISFSNAEFGDMKKAVSIFATVLEKFFEHV</sequence>
<evidence type="ECO:0000313" key="8">
    <source>
        <dbReference type="Proteomes" id="UP000308652"/>
    </source>
</evidence>
<comment type="cofactor">
    <cofactor evidence="1">
        <name>pyridoxal 5'-phosphate</name>
        <dbReference type="ChEBI" id="CHEBI:597326"/>
    </cofactor>
</comment>
<gene>
    <name evidence="7" type="ORF">BDQ12DRAFT_675180</name>
</gene>
<dbReference type="InterPro" id="IPR015421">
    <property type="entry name" value="PyrdxlP-dep_Trfase_major"/>
</dbReference>
<dbReference type="SUPFAM" id="SSF53383">
    <property type="entry name" value="PLP-dependent transferases"/>
    <property type="match status" value="1"/>
</dbReference>
<dbReference type="InterPro" id="IPR050859">
    <property type="entry name" value="Class-I_PLP-dep_aminotransf"/>
</dbReference>
<evidence type="ECO:0000256" key="5">
    <source>
        <dbReference type="ARBA" id="ARBA00022898"/>
    </source>
</evidence>
<dbReference type="PANTHER" id="PTHR42790:SF1">
    <property type="entry name" value="AROMATIC AMINO ACID AMINOTRANSFERASE, HYPOTHETICAL (EUROFUNG)"/>
    <property type="match status" value="1"/>
</dbReference>
<protein>
    <submittedName>
        <fullName evidence="7">PLP-dependent transferase</fullName>
    </submittedName>
</protein>
<name>A0A5C3MFY6_9AGAR</name>
<dbReference type="GO" id="GO:0008483">
    <property type="term" value="F:transaminase activity"/>
    <property type="evidence" value="ECO:0007669"/>
    <property type="project" value="UniProtKB-KW"/>
</dbReference>